<dbReference type="EMBL" id="SNVX01000003">
    <property type="protein sequence ID" value="TDN59837.1"/>
    <property type="molecule type" value="Genomic_DNA"/>
</dbReference>
<dbReference type="OrthoDB" id="9801954at2"/>
<proteinExistence type="predicted"/>
<keyword evidence="6" id="KW-0812">Transmembrane</keyword>
<evidence type="ECO:0000259" key="7">
    <source>
        <dbReference type="Pfam" id="PF00535"/>
    </source>
</evidence>
<dbReference type="Proteomes" id="UP000295530">
    <property type="component" value="Unassembled WGS sequence"/>
</dbReference>
<keyword evidence="3" id="KW-0328">Glycosyltransferase</keyword>
<sequence>MTHQPSITVSIKTLNEAQGIEKTIDSVRQQLADYPHQIIVADSLSSDNTRELALAKDATVVCLNNAADRCCGVGHQLSWLYSEGDYLLLLDGDMELEPGFLDTAIAFLEENPEYAGVAGSVEMDDAANYEFKSRKQRLHLIYPQGDTDHLGGGGLYRRSAIEKIGYLTNLNLHGYEEAELGIRLQSAGYKLRRLSAPYFRHASYTMPTFTMLAYRWRNGFLWAPGELLRNAWGKKHFPAAFKIVRNELVFTLYLLMLCASLMTFNSHYILFALLPLIIFIAAKAFKNKSLRDGVQSAINLSLFSAGILRGIINPPKNPMTPPDVTVINLKNLDDNNENTLRK</sequence>
<evidence type="ECO:0000256" key="1">
    <source>
        <dbReference type="ARBA" id="ARBA00004236"/>
    </source>
</evidence>
<evidence type="ECO:0000313" key="8">
    <source>
        <dbReference type="EMBL" id="TDN59837.1"/>
    </source>
</evidence>
<keyword evidence="2" id="KW-1003">Cell membrane</keyword>
<gene>
    <name evidence="8" type="ORF">EC847_1038</name>
</gene>
<feature type="transmembrane region" description="Helical" evidence="6">
    <location>
        <begin position="268"/>
        <end position="285"/>
    </location>
</feature>
<dbReference type="RefSeq" id="WP_133460613.1">
    <property type="nucleotide sequence ID" value="NZ_SNVX01000003.1"/>
</dbReference>
<feature type="domain" description="Glycosyltransferase 2-like" evidence="7">
    <location>
        <begin position="9"/>
        <end position="164"/>
    </location>
</feature>
<evidence type="ECO:0000256" key="3">
    <source>
        <dbReference type="ARBA" id="ARBA00022676"/>
    </source>
</evidence>
<dbReference type="AlphaFoldDB" id="A0A4R6EP03"/>
<dbReference type="GO" id="GO:0016757">
    <property type="term" value="F:glycosyltransferase activity"/>
    <property type="evidence" value="ECO:0007669"/>
    <property type="project" value="UniProtKB-KW"/>
</dbReference>
<dbReference type="Gene3D" id="3.90.550.10">
    <property type="entry name" value="Spore Coat Polysaccharide Biosynthesis Protein SpsA, Chain A"/>
    <property type="match status" value="1"/>
</dbReference>
<reference evidence="8 9" key="1">
    <citation type="submission" date="2019-03" db="EMBL/GenBank/DDBJ databases">
        <title>Genomic analyses of the natural microbiome of Caenorhabditis elegans.</title>
        <authorList>
            <person name="Samuel B."/>
        </authorList>
    </citation>
    <scope>NUCLEOTIDE SEQUENCE [LARGE SCALE GENOMIC DNA]</scope>
    <source>
        <strain evidence="8 9">BIGb0156</strain>
    </source>
</reference>
<protein>
    <submittedName>
        <fullName evidence="8">Cellulose synthase/poly-beta-1,6-N-acetylglucosamine synthase-like glycosyltransferase</fullName>
    </submittedName>
</protein>
<dbReference type="PANTHER" id="PTHR43646:SF2">
    <property type="entry name" value="GLYCOSYLTRANSFERASE 2-LIKE DOMAIN-CONTAINING PROTEIN"/>
    <property type="match status" value="1"/>
</dbReference>
<dbReference type="GO" id="GO:0005886">
    <property type="term" value="C:plasma membrane"/>
    <property type="evidence" value="ECO:0007669"/>
    <property type="project" value="UniProtKB-SubCell"/>
</dbReference>
<dbReference type="InterPro" id="IPR001173">
    <property type="entry name" value="Glyco_trans_2-like"/>
</dbReference>
<evidence type="ECO:0000256" key="4">
    <source>
        <dbReference type="ARBA" id="ARBA00022679"/>
    </source>
</evidence>
<keyword evidence="9" id="KW-1185">Reference proteome</keyword>
<keyword evidence="6" id="KW-1133">Transmembrane helix</keyword>
<dbReference type="InterPro" id="IPR029044">
    <property type="entry name" value="Nucleotide-diphossugar_trans"/>
</dbReference>
<evidence type="ECO:0000313" key="9">
    <source>
        <dbReference type="Proteomes" id="UP000295530"/>
    </source>
</evidence>
<evidence type="ECO:0000256" key="5">
    <source>
        <dbReference type="ARBA" id="ARBA00023136"/>
    </source>
</evidence>
<evidence type="ECO:0000256" key="2">
    <source>
        <dbReference type="ARBA" id="ARBA00022475"/>
    </source>
</evidence>
<dbReference type="Pfam" id="PF00535">
    <property type="entry name" value="Glycos_transf_2"/>
    <property type="match status" value="1"/>
</dbReference>
<comment type="subcellular location">
    <subcellularLocation>
        <location evidence="1">Cell membrane</location>
    </subcellularLocation>
</comment>
<comment type="caution">
    <text evidence="8">The sequence shown here is derived from an EMBL/GenBank/DDBJ whole genome shotgun (WGS) entry which is preliminary data.</text>
</comment>
<evidence type="ECO:0000256" key="6">
    <source>
        <dbReference type="SAM" id="Phobius"/>
    </source>
</evidence>
<name>A0A4R6EP03_SCAGO</name>
<organism evidence="8 9">
    <name type="scientific">Scandinavium goeteborgense</name>
    <dbReference type="NCBI Taxonomy" id="1851514"/>
    <lineage>
        <taxon>Bacteria</taxon>
        <taxon>Pseudomonadati</taxon>
        <taxon>Pseudomonadota</taxon>
        <taxon>Gammaproteobacteria</taxon>
        <taxon>Enterobacterales</taxon>
        <taxon>Enterobacteriaceae</taxon>
        <taxon>Scandinavium</taxon>
    </lineage>
</organism>
<dbReference type="SUPFAM" id="SSF53448">
    <property type="entry name" value="Nucleotide-diphospho-sugar transferases"/>
    <property type="match status" value="1"/>
</dbReference>
<dbReference type="PANTHER" id="PTHR43646">
    <property type="entry name" value="GLYCOSYLTRANSFERASE"/>
    <property type="match status" value="1"/>
</dbReference>
<keyword evidence="5 6" id="KW-0472">Membrane</keyword>
<keyword evidence="4 8" id="KW-0808">Transferase</keyword>
<accession>A0A4R6EP03</accession>